<dbReference type="OrthoDB" id="3791893at2759"/>
<reference evidence="2" key="1">
    <citation type="journal article" date="2020" name="Stud. Mycol.">
        <title>101 Dothideomycetes genomes: a test case for predicting lifestyles and emergence of pathogens.</title>
        <authorList>
            <person name="Haridas S."/>
            <person name="Albert R."/>
            <person name="Binder M."/>
            <person name="Bloem J."/>
            <person name="Labutti K."/>
            <person name="Salamov A."/>
            <person name="Andreopoulos B."/>
            <person name="Baker S."/>
            <person name="Barry K."/>
            <person name="Bills G."/>
            <person name="Bluhm B."/>
            <person name="Cannon C."/>
            <person name="Castanera R."/>
            <person name="Culley D."/>
            <person name="Daum C."/>
            <person name="Ezra D."/>
            <person name="Gonzalez J."/>
            <person name="Henrissat B."/>
            <person name="Kuo A."/>
            <person name="Liang C."/>
            <person name="Lipzen A."/>
            <person name="Lutzoni F."/>
            <person name="Magnuson J."/>
            <person name="Mondo S."/>
            <person name="Nolan M."/>
            <person name="Ohm R."/>
            <person name="Pangilinan J."/>
            <person name="Park H.-J."/>
            <person name="Ramirez L."/>
            <person name="Alfaro M."/>
            <person name="Sun H."/>
            <person name="Tritt A."/>
            <person name="Yoshinaga Y."/>
            <person name="Zwiers L.-H."/>
            <person name="Turgeon B."/>
            <person name="Goodwin S."/>
            <person name="Spatafora J."/>
            <person name="Crous P."/>
            <person name="Grigoriev I."/>
        </authorList>
    </citation>
    <scope>NUCLEOTIDE SEQUENCE</scope>
    <source>
        <strain evidence="2">CBS 107.79</strain>
    </source>
</reference>
<evidence type="ECO:0000313" key="3">
    <source>
        <dbReference type="Proteomes" id="UP000800036"/>
    </source>
</evidence>
<dbReference type="AlphaFoldDB" id="A0A6A5VDH0"/>
<protein>
    <submittedName>
        <fullName evidence="2">Uncharacterized protein</fullName>
    </submittedName>
</protein>
<organism evidence="2 3">
    <name type="scientific">Bimuria novae-zelandiae CBS 107.79</name>
    <dbReference type="NCBI Taxonomy" id="1447943"/>
    <lineage>
        <taxon>Eukaryota</taxon>
        <taxon>Fungi</taxon>
        <taxon>Dikarya</taxon>
        <taxon>Ascomycota</taxon>
        <taxon>Pezizomycotina</taxon>
        <taxon>Dothideomycetes</taxon>
        <taxon>Pleosporomycetidae</taxon>
        <taxon>Pleosporales</taxon>
        <taxon>Massarineae</taxon>
        <taxon>Didymosphaeriaceae</taxon>
        <taxon>Bimuria</taxon>
    </lineage>
</organism>
<proteinExistence type="predicted"/>
<accession>A0A6A5VDH0</accession>
<dbReference type="Proteomes" id="UP000800036">
    <property type="component" value="Unassembled WGS sequence"/>
</dbReference>
<evidence type="ECO:0000313" key="2">
    <source>
        <dbReference type="EMBL" id="KAF1975204.1"/>
    </source>
</evidence>
<feature type="region of interest" description="Disordered" evidence="1">
    <location>
        <begin position="14"/>
        <end position="41"/>
    </location>
</feature>
<sequence length="117" mass="12888">MTFFQALLPQLDGPQDYRPRMVPSTTPHAAAPARGSGTSAHLPKTAYRDLLPYCTTEMPLNEQQVIGLSDVAGSLKEVMLLALRARMDERCAEELVMAVGEDAMRGIVDFFGDEFEI</sequence>
<dbReference type="EMBL" id="ML976671">
    <property type="protein sequence ID" value="KAF1975204.1"/>
    <property type="molecule type" value="Genomic_DNA"/>
</dbReference>
<name>A0A6A5VDH0_9PLEO</name>
<keyword evidence="3" id="KW-1185">Reference proteome</keyword>
<evidence type="ECO:0000256" key="1">
    <source>
        <dbReference type="SAM" id="MobiDB-lite"/>
    </source>
</evidence>
<gene>
    <name evidence="2" type="ORF">BU23DRAFT_552612</name>
</gene>